<gene>
    <name evidence="10" type="ORF">DVR12_09320</name>
</gene>
<evidence type="ECO:0000256" key="7">
    <source>
        <dbReference type="PROSITE-ProRule" id="PRU01373"/>
    </source>
</evidence>
<dbReference type="EMBL" id="QPMM01000003">
    <property type="protein sequence ID" value="RFS24073.1"/>
    <property type="molecule type" value="Genomic_DNA"/>
</dbReference>
<dbReference type="PANTHER" id="PTHR41533:SF2">
    <property type="entry name" value="BLR7131 PROTEIN"/>
    <property type="match status" value="1"/>
</dbReference>
<evidence type="ECO:0000256" key="8">
    <source>
        <dbReference type="SAM" id="SignalP"/>
    </source>
</evidence>
<keyword evidence="6 7" id="KW-0961">Cell wall biogenesis/degradation</keyword>
<dbReference type="GO" id="GO:0008360">
    <property type="term" value="P:regulation of cell shape"/>
    <property type="evidence" value="ECO:0007669"/>
    <property type="project" value="UniProtKB-UniRule"/>
</dbReference>
<feature type="signal peptide" evidence="8">
    <location>
        <begin position="1"/>
        <end position="17"/>
    </location>
</feature>
<comment type="caution">
    <text evidence="10">The sequence shown here is derived from an EMBL/GenBank/DDBJ whole genome shotgun (WGS) entry which is preliminary data.</text>
</comment>
<keyword evidence="11" id="KW-1185">Reference proteome</keyword>
<dbReference type="PANTHER" id="PTHR41533">
    <property type="entry name" value="L,D-TRANSPEPTIDASE HI_1667-RELATED"/>
    <property type="match status" value="1"/>
</dbReference>
<dbReference type="AlphaFoldDB" id="A0A3E1YCQ7"/>
<dbReference type="Pfam" id="PF20142">
    <property type="entry name" value="Scaffold"/>
    <property type="match status" value="1"/>
</dbReference>
<feature type="domain" description="L,D-TPase catalytic" evidence="9">
    <location>
        <begin position="319"/>
        <end position="496"/>
    </location>
</feature>
<dbReference type="InterPro" id="IPR052905">
    <property type="entry name" value="LD-transpeptidase_YkuD-like"/>
</dbReference>
<dbReference type="OrthoDB" id="9778545at2"/>
<feature type="active site" description="Proton donor/acceptor" evidence="7">
    <location>
        <position position="451"/>
    </location>
</feature>
<dbReference type="PROSITE" id="PS51257">
    <property type="entry name" value="PROKAR_LIPOPROTEIN"/>
    <property type="match status" value="1"/>
</dbReference>
<evidence type="ECO:0000256" key="2">
    <source>
        <dbReference type="ARBA" id="ARBA00005992"/>
    </source>
</evidence>
<dbReference type="InterPro" id="IPR036366">
    <property type="entry name" value="PGBDSf"/>
</dbReference>
<dbReference type="Gene3D" id="1.10.101.10">
    <property type="entry name" value="PGBD-like superfamily/PGBD"/>
    <property type="match status" value="1"/>
</dbReference>
<organism evidence="10 11">
    <name type="scientific">Chitinophaga silvatica</name>
    <dbReference type="NCBI Taxonomy" id="2282649"/>
    <lineage>
        <taxon>Bacteria</taxon>
        <taxon>Pseudomonadati</taxon>
        <taxon>Bacteroidota</taxon>
        <taxon>Chitinophagia</taxon>
        <taxon>Chitinophagales</taxon>
        <taxon>Chitinophagaceae</taxon>
        <taxon>Chitinophaga</taxon>
    </lineage>
</organism>
<accession>A0A3E1YCQ7</accession>
<evidence type="ECO:0000256" key="5">
    <source>
        <dbReference type="ARBA" id="ARBA00022984"/>
    </source>
</evidence>
<proteinExistence type="inferred from homology"/>
<evidence type="ECO:0000256" key="3">
    <source>
        <dbReference type="ARBA" id="ARBA00022679"/>
    </source>
</evidence>
<dbReference type="GO" id="GO:0009252">
    <property type="term" value="P:peptidoglycan biosynthetic process"/>
    <property type="evidence" value="ECO:0007669"/>
    <property type="project" value="UniProtKB-UniPathway"/>
</dbReference>
<dbReference type="CDD" id="cd16913">
    <property type="entry name" value="YkuD_like"/>
    <property type="match status" value="1"/>
</dbReference>
<dbReference type="Pfam" id="PF03734">
    <property type="entry name" value="YkuD"/>
    <property type="match status" value="1"/>
</dbReference>
<keyword evidence="4 7" id="KW-0133">Cell shape</keyword>
<sequence>MTIRFYGALMLLMIAFASCMQQSGSHKKTKARDTSHYTKQAYIDLTFDSSYVHKFLQDHPSYNAYDEYILNFYRRRDFHYAWINKDGLTEQAGNFINMMKNDAAYGIGDSSLIPQALDTLLQADSTLKPGNPATPGIELLLTAQFFAYGNKVWGGLITESAKDLEWFIPRKKIDMESLLDSMIRKPNNTFEEDEPVNRQYTLLKQQLKRLVNIASKYQWDTTRMTQKALKKGDSALVISQAKNKLQILGDLSVNDSSNVFNAPLDTALRSFQERMGLKTDGVLNQNVLNALNVPVQQRIQKVLLNMERLRWVPIDPTSDHIVVNIPQFKMMVYDSGRLDWSCNVVVGKPGTSTVVFTKELRYIVFSPYWNVPPGILTNEVLPGLRKGGSSYLARQNMEIVNSSGKVVSPGSINLSQSGRGFPYTVRQKPGGKNSLGKVKFLFPNEYNIYLHDTPARYLFGEDKRSFSHGCIRIEEPKHLAMWLLRDDPSWTEQKIDEAMNAGKEKYVTIKDKVPVYIVYFTAFVDEKNRLNFRDDVYNHDAKLASTLFAHK</sequence>
<dbReference type="Pfam" id="PF01471">
    <property type="entry name" value="PG_binding_1"/>
    <property type="match status" value="1"/>
</dbReference>
<protein>
    <submittedName>
        <fullName evidence="10">Murein L,D-transpeptidase</fullName>
    </submittedName>
</protein>
<keyword evidence="5 7" id="KW-0573">Peptidoglycan synthesis</keyword>
<evidence type="ECO:0000256" key="4">
    <source>
        <dbReference type="ARBA" id="ARBA00022960"/>
    </source>
</evidence>
<evidence type="ECO:0000313" key="11">
    <source>
        <dbReference type="Proteomes" id="UP000260644"/>
    </source>
</evidence>
<dbReference type="UniPathway" id="UPA00219"/>
<dbReference type="RefSeq" id="WP_116975394.1">
    <property type="nucleotide sequence ID" value="NZ_QPMM01000003.1"/>
</dbReference>
<dbReference type="GO" id="GO:0071555">
    <property type="term" value="P:cell wall organization"/>
    <property type="evidence" value="ECO:0007669"/>
    <property type="project" value="UniProtKB-UniRule"/>
</dbReference>
<evidence type="ECO:0000256" key="6">
    <source>
        <dbReference type="ARBA" id="ARBA00023316"/>
    </source>
</evidence>
<dbReference type="InterPro" id="IPR045380">
    <property type="entry name" value="LD_TPept_scaffold_dom"/>
</dbReference>
<dbReference type="SUPFAM" id="SSF47090">
    <property type="entry name" value="PGBD-like"/>
    <property type="match status" value="1"/>
</dbReference>
<comment type="pathway">
    <text evidence="1 7">Cell wall biogenesis; peptidoglycan biosynthesis.</text>
</comment>
<evidence type="ECO:0000313" key="10">
    <source>
        <dbReference type="EMBL" id="RFS24073.1"/>
    </source>
</evidence>
<feature type="active site" description="Nucleophile" evidence="7">
    <location>
        <position position="470"/>
    </location>
</feature>
<reference evidence="10 11" key="1">
    <citation type="submission" date="2018-07" db="EMBL/GenBank/DDBJ databases">
        <title>Chitinophaga K2CV101002-2 sp. nov., isolated from a monsoon evergreen broad-leaved forest soil.</title>
        <authorList>
            <person name="Lv Y."/>
        </authorList>
    </citation>
    <scope>NUCLEOTIDE SEQUENCE [LARGE SCALE GENOMIC DNA]</scope>
    <source>
        <strain evidence="10 11">GDMCC 1.1288</strain>
    </source>
</reference>
<evidence type="ECO:0000259" key="9">
    <source>
        <dbReference type="PROSITE" id="PS52029"/>
    </source>
</evidence>
<evidence type="ECO:0000256" key="1">
    <source>
        <dbReference type="ARBA" id="ARBA00004752"/>
    </source>
</evidence>
<dbReference type="GO" id="GO:0004180">
    <property type="term" value="F:carboxypeptidase activity"/>
    <property type="evidence" value="ECO:0007669"/>
    <property type="project" value="UniProtKB-ARBA"/>
</dbReference>
<name>A0A3E1YCQ7_9BACT</name>
<dbReference type="PROSITE" id="PS52029">
    <property type="entry name" value="LD_TPASE"/>
    <property type="match status" value="1"/>
</dbReference>
<dbReference type="InterPro" id="IPR005490">
    <property type="entry name" value="LD_TPept_cat_dom"/>
</dbReference>
<dbReference type="GO" id="GO:0016740">
    <property type="term" value="F:transferase activity"/>
    <property type="evidence" value="ECO:0007669"/>
    <property type="project" value="UniProtKB-KW"/>
</dbReference>
<keyword evidence="8" id="KW-0732">Signal</keyword>
<comment type="similarity">
    <text evidence="2">Belongs to the YkuD family.</text>
</comment>
<dbReference type="InterPro" id="IPR036365">
    <property type="entry name" value="PGBD-like_sf"/>
</dbReference>
<dbReference type="Gene3D" id="2.40.440.10">
    <property type="entry name" value="L,D-transpeptidase catalytic domain-like"/>
    <property type="match status" value="1"/>
</dbReference>
<feature type="chain" id="PRO_5017747692" evidence="8">
    <location>
        <begin position="18"/>
        <end position="551"/>
    </location>
</feature>
<dbReference type="Proteomes" id="UP000260644">
    <property type="component" value="Unassembled WGS sequence"/>
</dbReference>
<keyword evidence="3" id="KW-0808">Transferase</keyword>
<dbReference type="SUPFAM" id="SSF141523">
    <property type="entry name" value="L,D-transpeptidase catalytic domain-like"/>
    <property type="match status" value="1"/>
</dbReference>
<dbReference type="InterPro" id="IPR002477">
    <property type="entry name" value="Peptidoglycan-bd-like"/>
</dbReference>
<dbReference type="InterPro" id="IPR038063">
    <property type="entry name" value="Transpep_catalytic_dom"/>
</dbReference>